<dbReference type="AlphaFoldDB" id="A0AAE1P1I4"/>
<feature type="transmembrane region" description="Helical" evidence="16">
    <location>
        <begin position="330"/>
        <end position="352"/>
    </location>
</feature>
<dbReference type="GO" id="GO:0035556">
    <property type="term" value="P:intracellular signal transduction"/>
    <property type="evidence" value="ECO:0007669"/>
    <property type="project" value="InterPro"/>
</dbReference>
<feature type="compositionally biased region" description="Polar residues" evidence="15">
    <location>
        <begin position="165"/>
        <end position="177"/>
    </location>
</feature>
<proteinExistence type="inferred from homology"/>
<dbReference type="GO" id="GO:0046872">
    <property type="term" value="F:metal ion binding"/>
    <property type="evidence" value="ECO:0007669"/>
    <property type="project" value="UniProtKB-KW"/>
</dbReference>
<reference evidence="18" key="1">
    <citation type="submission" date="2023-11" db="EMBL/GenBank/DDBJ databases">
        <title>Genome assemblies of two species of porcelain crab, Petrolisthes cinctipes and Petrolisthes manimaculis (Anomura: Porcellanidae).</title>
        <authorList>
            <person name="Angst P."/>
        </authorList>
    </citation>
    <scope>NUCLEOTIDE SEQUENCE</scope>
    <source>
        <strain evidence="18">PB745_02</strain>
        <tissue evidence="18">Gill</tissue>
    </source>
</reference>
<evidence type="ECO:0000256" key="9">
    <source>
        <dbReference type="ARBA" id="ARBA00022842"/>
    </source>
</evidence>
<evidence type="ECO:0000313" key="19">
    <source>
        <dbReference type="Proteomes" id="UP001292094"/>
    </source>
</evidence>
<feature type="domain" description="Guanylate cyclase" evidence="17">
    <location>
        <begin position="623"/>
        <end position="761"/>
    </location>
</feature>
<feature type="transmembrane region" description="Helical" evidence="16">
    <location>
        <begin position="307"/>
        <end position="324"/>
    </location>
</feature>
<keyword evidence="7" id="KW-0547">Nucleotide-binding</keyword>
<feature type="region of interest" description="Disordered" evidence="15">
    <location>
        <begin position="103"/>
        <end position="208"/>
    </location>
</feature>
<keyword evidence="13 14" id="KW-0456">Lyase</keyword>
<feature type="transmembrane region" description="Helical" evidence="16">
    <location>
        <begin position="538"/>
        <end position="555"/>
    </location>
</feature>
<sequence>MRIGIHSGSVLCGVLGLRKWQFDVWSYDVTLANHMEAGGIPGRVHVSKATVECLKGVYDVEPGYGTERDQYLKDHAVETFLVKREEPMRPRRRYHRFSRSRLWSEDERTNSGTQRHNISGQTNLPTITTFPPASTHNTHPALQRTTTTTATNGHNRAPGLAMMRSSASTGFNRSYSMDTEGGKSVEDGSGSQSGSLTQLDEENTNDWTPEIPFGNLEMDWDDDAFLEDDFPEILEEEEEETEVGQFTNATTTTFTHEVDNLMDNSIEIESNKRMRAEHMHPITLTFKDLDMEETYHQVRADLLKSNVVCTCIIWALIVICQSIVAHHFVLLLVVPFLPATVLLGAGLMLVLAEEFPHLPHALRSFSTRLARATFGRKAFICALMAIISVPSMLTFVLILVDSCDPYLSSATFQYSSSGTVMGPLAHTHAANTHSQDNRYGAKIIPLSLITAPTHDHLNSHNDSRNSSVLPEVSGLQPCFMYPQYIIYTWVLCMVALASFLKLNYLVKTMVLVFMVTCYGFLIGQFNQEIRMCCSGISLPYRMAVLLVLFFFMVSYHGRLVEITSRLDFVWKQQALRELTDMNECRLYNTQLLKNILPDHVANYFLSEDRKGEELFSKAYENVGVLFASIPNFTQFYSEDVNRGMECIRLLNEIIADFDELLDESRFTCIEKIKTIGSTYMAASGLNPTEEDAEDSHAHLCALVDFALVMKAKLEDVNTHSFNNFRLRVGISHGSLVGGVIGAKKPVFDVWGNTVNEASRMDSTGAIDTIQIPRDSAQILNFRGFRLQYRGKISVKGKGEMDTYFVLGRKASRLPPIGRQPSTYNSLAEVVYGMVQARKKQTIKRSNTTIKKDRPRKVSPSETGASTGSVGGGLGTRDLTPGLSRRGGRFEKTKTASSHHNLRSLTKTDDHQDTSSKGQDEVV</sequence>
<evidence type="ECO:0000256" key="2">
    <source>
        <dbReference type="ARBA" id="ARBA00001946"/>
    </source>
</evidence>
<feature type="compositionally biased region" description="Basic and acidic residues" evidence="15">
    <location>
        <begin position="905"/>
        <end position="922"/>
    </location>
</feature>
<keyword evidence="5 16" id="KW-0812">Transmembrane</keyword>
<feature type="domain" description="Guanylate cyclase" evidence="17">
    <location>
        <begin position="1"/>
        <end position="36"/>
    </location>
</feature>
<dbReference type="GO" id="GO:0005886">
    <property type="term" value="C:plasma membrane"/>
    <property type="evidence" value="ECO:0007669"/>
    <property type="project" value="InterPro"/>
</dbReference>
<evidence type="ECO:0000256" key="11">
    <source>
        <dbReference type="ARBA" id="ARBA00022998"/>
    </source>
</evidence>
<evidence type="ECO:0000256" key="3">
    <source>
        <dbReference type="ARBA" id="ARBA00004141"/>
    </source>
</evidence>
<evidence type="ECO:0000256" key="7">
    <source>
        <dbReference type="ARBA" id="ARBA00022741"/>
    </source>
</evidence>
<evidence type="ECO:0000256" key="5">
    <source>
        <dbReference type="ARBA" id="ARBA00022692"/>
    </source>
</evidence>
<dbReference type="EMBL" id="JAWZYT010003184">
    <property type="protein sequence ID" value="KAK4299708.1"/>
    <property type="molecule type" value="Genomic_DNA"/>
</dbReference>
<dbReference type="InterPro" id="IPR018297">
    <property type="entry name" value="A/G_cyclase_CS"/>
</dbReference>
<dbReference type="InterPro" id="IPR029787">
    <property type="entry name" value="Nucleotide_cyclase"/>
</dbReference>
<keyword evidence="10 16" id="KW-1133">Transmembrane helix</keyword>
<feature type="transmembrane region" description="Helical" evidence="16">
    <location>
        <begin position="378"/>
        <end position="400"/>
    </location>
</feature>
<accession>A0AAE1P1I4</accession>
<dbReference type="GO" id="GO:0004016">
    <property type="term" value="F:adenylate cyclase activity"/>
    <property type="evidence" value="ECO:0007669"/>
    <property type="project" value="UniProtKB-EC"/>
</dbReference>
<dbReference type="Pfam" id="PF00211">
    <property type="entry name" value="Guanylate_cyc"/>
    <property type="match status" value="2"/>
</dbReference>
<evidence type="ECO:0000256" key="14">
    <source>
        <dbReference type="RuleBase" id="RU000405"/>
    </source>
</evidence>
<organism evidence="18 19">
    <name type="scientific">Petrolisthes manimaculis</name>
    <dbReference type="NCBI Taxonomy" id="1843537"/>
    <lineage>
        <taxon>Eukaryota</taxon>
        <taxon>Metazoa</taxon>
        <taxon>Ecdysozoa</taxon>
        <taxon>Arthropoda</taxon>
        <taxon>Crustacea</taxon>
        <taxon>Multicrustacea</taxon>
        <taxon>Malacostraca</taxon>
        <taxon>Eumalacostraca</taxon>
        <taxon>Eucarida</taxon>
        <taxon>Decapoda</taxon>
        <taxon>Pleocyemata</taxon>
        <taxon>Anomura</taxon>
        <taxon>Galatheoidea</taxon>
        <taxon>Porcellanidae</taxon>
        <taxon>Petrolisthes</taxon>
    </lineage>
</organism>
<comment type="catalytic activity">
    <reaction evidence="1">
        <text>ATP = 3',5'-cyclic AMP + diphosphate</text>
        <dbReference type="Rhea" id="RHEA:15389"/>
        <dbReference type="ChEBI" id="CHEBI:30616"/>
        <dbReference type="ChEBI" id="CHEBI:33019"/>
        <dbReference type="ChEBI" id="CHEBI:58165"/>
        <dbReference type="EC" id="4.6.1.1"/>
    </reaction>
</comment>
<keyword evidence="8" id="KW-0067">ATP-binding</keyword>
<comment type="caution">
    <text evidence="18">The sequence shown here is derived from an EMBL/GenBank/DDBJ whole genome shotgun (WGS) entry which is preliminary data.</text>
</comment>
<gene>
    <name evidence="18" type="ORF">Pmani_028042</name>
</gene>
<dbReference type="Pfam" id="PF06327">
    <property type="entry name" value="Adcy_cons_dom"/>
    <property type="match status" value="1"/>
</dbReference>
<dbReference type="FunFam" id="3.30.70.1230:FF:000006">
    <property type="entry name" value="Adenylate cyclase"/>
    <property type="match status" value="1"/>
</dbReference>
<evidence type="ECO:0000256" key="8">
    <source>
        <dbReference type="ARBA" id="ARBA00022840"/>
    </source>
</evidence>
<dbReference type="InterPro" id="IPR009398">
    <property type="entry name" value="Adcy_conserved_dom"/>
</dbReference>
<dbReference type="EC" id="4.6.1.1" evidence="4"/>
<comment type="cofactor">
    <cofactor evidence="2">
        <name>Mg(2+)</name>
        <dbReference type="ChEBI" id="CHEBI:18420"/>
    </cofactor>
</comment>
<evidence type="ECO:0000256" key="12">
    <source>
        <dbReference type="ARBA" id="ARBA00023136"/>
    </source>
</evidence>
<dbReference type="InterPro" id="IPR001054">
    <property type="entry name" value="A/G_cyclase"/>
</dbReference>
<evidence type="ECO:0000256" key="10">
    <source>
        <dbReference type="ARBA" id="ARBA00022989"/>
    </source>
</evidence>
<dbReference type="PROSITE" id="PS50125">
    <property type="entry name" value="GUANYLATE_CYCLASE_2"/>
    <property type="match status" value="2"/>
</dbReference>
<dbReference type="PROSITE" id="PS00452">
    <property type="entry name" value="GUANYLATE_CYCLASE_1"/>
    <property type="match status" value="1"/>
</dbReference>
<dbReference type="SUPFAM" id="SSF55073">
    <property type="entry name" value="Nucleotide cyclase"/>
    <property type="match status" value="2"/>
</dbReference>
<evidence type="ECO:0000256" key="4">
    <source>
        <dbReference type="ARBA" id="ARBA00012201"/>
    </source>
</evidence>
<dbReference type="Gene3D" id="3.30.70.1230">
    <property type="entry name" value="Nucleotide cyclase"/>
    <property type="match status" value="2"/>
</dbReference>
<name>A0AAE1P1I4_9EUCA</name>
<dbReference type="PANTHER" id="PTHR45627">
    <property type="entry name" value="ADENYLATE CYCLASE TYPE 1"/>
    <property type="match status" value="1"/>
</dbReference>
<dbReference type="GO" id="GO:0005524">
    <property type="term" value="F:ATP binding"/>
    <property type="evidence" value="ECO:0007669"/>
    <property type="project" value="UniProtKB-KW"/>
</dbReference>
<evidence type="ECO:0000256" key="15">
    <source>
        <dbReference type="SAM" id="MobiDB-lite"/>
    </source>
</evidence>
<feature type="region of interest" description="Disordered" evidence="15">
    <location>
        <begin position="841"/>
        <end position="922"/>
    </location>
</feature>
<feature type="compositionally biased region" description="Polar residues" evidence="15">
    <location>
        <begin position="110"/>
        <end position="144"/>
    </location>
</feature>
<keyword evidence="12 16" id="KW-0472">Membrane</keyword>
<feature type="transmembrane region" description="Helical" evidence="16">
    <location>
        <begin position="484"/>
        <end position="502"/>
    </location>
</feature>
<dbReference type="SMART" id="SM00044">
    <property type="entry name" value="CYCc"/>
    <property type="match status" value="1"/>
</dbReference>
<protein>
    <recommendedName>
        <fullName evidence="4">adenylate cyclase</fullName>
        <ecNumber evidence="4">4.6.1.1</ecNumber>
    </recommendedName>
</protein>
<evidence type="ECO:0000256" key="6">
    <source>
        <dbReference type="ARBA" id="ARBA00022723"/>
    </source>
</evidence>
<evidence type="ECO:0000256" key="16">
    <source>
        <dbReference type="SAM" id="Phobius"/>
    </source>
</evidence>
<evidence type="ECO:0000313" key="18">
    <source>
        <dbReference type="EMBL" id="KAK4299708.1"/>
    </source>
</evidence>
<keyword evidence="6" id="KW-0479">Metal-binding</keyword>
<feature type="compositionally biased region" description="Polar residues" evidence="15">
    <location>
        <begin position="894"/>
        <end position="904"/>
    </location>
</feature>
<dbReference type="Proteomes" id="UP001292094">
    <property type="component" value="Unassembled WGS sequence"/>
</dbReference>
<comment type="subcellular location">
    <subcellularLocation>
        <location evidence="3">Membrane</location>
        <topology evidence="3">Multi-pass membrane protein</topology>
    </subcellularLocation>
</comment>
<evidence type="ECO:0000256" key="13">
    <source>
        <dbReference type="ARBA" id="ARBA00023239"/>
    </source>
</evidence>
<evidence type="ECO:0000259" key="17">
    <source>
        <dbReference type="PROSITE" id="PS50125"/>
    </source>
</evidence>
<dbReference type="GO" id="GO:0007189">
    <property type="term" value="P:adenylate cyclase-activating G protein-coupled receptor signaling pathway"/>
    <property type="evidence" value="ECO:0007669"/>
    <property type="project" value="TreeGrafter"/>
</dbReference>
<keyword evidence="11" id="KW-0115">cAMP biosynthesis</keyword>
<dbReference type="CDD" id="cd07302">
    <property type="entry name" value="CHD"/>
    <property type="match status" value="2"/>
</dbReference>
<comment type="similarity">
    <text evidence="14">Belongs to the adenylyl cyclase class-4/guanylyl cyclase family.</text>
</comment>
<dbReference type="GO" id="GO:0006171">
    <property type="term" value="P:cAMP biosynthetic process"/>
    <property type="evidence" value="ECO:0007669"/>
    <property type="project" value="UniProtKB-KW"/>
</dbReference>
<dbReference type="PANTHER" id="PTHR45627:SF1">
    <property type="entry name" value="ADENYLATE CYCLASE TYPE 8"/>
    <property type="match status" value="1"/>
</dbReference>
<keyword evidence="9" id="KW-0460">Magnesium</keyword>
<keyword evidence="19" id="KW-1185">Reference proteome</keyword>
<evidence type="ECO:0000256" key="1">
    <source>
        <dbReference type="ARBA" id="ARBA00001593"/>
    </source>
</evidence>